<evidence type="ECO:0000256" key="1">
    <source>
        <dbReference type="SAM" id="Phobius"/>
    </source>
</evidence>
<dbReference type="AlphaFoldDB" id="A0A8K0UTD2"/>
<keyword evidence="1" id="KW-0472">Membrane</keyword>
<reference evidence="2" key="1">
    <citation type="journal article" date="2021" name="New Phytol.">
        <title>Evolutionary innovations through gain and loss of genes in the ectomycorrhizal Boletales.</title>
        <authorList>
            <person name="Wu G."/>
            <person name="Miyauchi S."/>
            <person name="Morin E."/>
            <person name="Kuo A."/>
            <person name="Drula E."/>
            <person name="Varga T."/>
            <person name="Kohler A."/>
            <person name="Feng B."/>
            <person name="Cao Y."/>
            <person name="Lipzen A."/>
            <person name="Daum C."/>
            <person name="Hundley H."/>
            <person name="Pangilinan J."/>
            <person name="Johnson J."/>
            <person name="Barry K."/>
            <person name="LaButti K."/>
            <person name="Ng V."/>
            <person name="Ahrendt S."/>
            <person name="Min B."/>
            <person name="Choi I.G."/>
            <person name="Park H."/>
            <person name="Plett J.M."/>
            <person name="Magnuson J."/>
            <person name="Spatafora J.W."/>
            <person name="Nagy L.G."/>
            <person name="Henrissat B."/>
            <person name="Grigoriev I.V."/>
            <person name="Yang Z.L."/>
            <person name="Xu J."/>
            <person name="Martin F.M."/>
        </authorList>
    </citation>
    <scope>NUCLEOTIDE SEQUENCE</scope>
    <source>
        <strain evidence="2">KKN 215</strain>
    </source>
</reference>
<evidence type="ECO:0000313" key="3">
    <source>
        <dbReference type="Proteomes" id="UP000813824"/>
    </source>
</evidence>
<feature type="transmembrane region" description="Helical" evidence="1">
    <location>
        <begin position="107"/>
        <end position="134"/>
    </location>
</feature>
<dbReference type="EMBL" id="JAEVFJ010000007">
    <property type="protein sequence ID" value="KAH8103628.1"/>
    <property type="molecule type" value="Genomic_DNA"/>
</dbReference>
<dbReference type="Proteomes" id="UP000813824">
    <property type="component" value="Unassembled WGS sequence"/>
</dbReference>
<feature type="transmembrane region" description="Helical" evidence="1">
    <location>
        <begin position="67"/>
        <end position="87"/>
    </location>
</feature>
<keyword evidence="1" id="KW-1133">Transmembrane helix</keyword>
<comment type="caution">
    <text evidence="2">The sequence shown here is derived from an EMBL/GenBank/DDBJ whole genome shotgun (WGS) entry which is preliminary data.</text>
</comment>
<name>A0A8K0UTD2_9AGAR</name>
<keyword evidence="1" id="KW-0812">Transmembrane</keyword>
<proteinExistence type="predicted"/>
<feature type="transmembrane region" description="Helical" evidence="1">
    <location>
        <begin position="155"/>
        <end position="177"/>
    </location>
</feature>
<keyword evidence="3" id="KW-1185">Reference proteome</keyword>
<gene>
    <name evidence="2" type="ORF">BXZ70DRAFT_926691</name>
</gene>
<dbReference type="OrthoDB" id="100006at2759"/>
<protein>
    <submittedName>
        <fullName evidence="2">Uncharacterized protein</fullName>
    </submittedName>
</protein>
<accession>A0A8K0UTD2</accession>
<organism evidence="2 3">
    <name type="scientific">Cristinia sonorae</name>
    <dbReference type="NCBI Taxonomy" id="1940300"/>
    <lineage>
        <taxon>Eukaryota</taxon>
        <taxon>Fungi</taxon>
        <taxon>Dikarya</taxon>
        <taxon>Basidiomycota</taxon>
        <taxon>Agaricomycotina</taxon>
        <taxon>Agaricomycetes</taxon>
        <taxon>Agaricomycetidae</taxon>
        <taxon>Agaricales</taxon>
        <taxon>Pleurotineae</taxon>
        <taxon>Stephanosporaceae</taxon>
        <taxon>Cristinia</taxon>
    </lineage>
</organism>
<evidence type="ECO:0000313" key="2">
    <source>
        <dbReference type="EMBL" id="KAH8103628.1"/>
    </source>
</evidence>
<sequence>MSSPRRSSRHTLKGGVKALLVRCQCWRLLCEFTYKARCWGISGITPSFQAQIPSTDSDMNTSAKVTLCILAWLVLHGADAVMIYFFVQASVDPNPRTPVNRTHTIYIVYQAFMYILGGVLTLFNFAAVLVYLDGEFGGTFGYRYEPVGRHHYRSTLFYVILLLTLIPATFFCIMPVFGPLIILPVAQKWAWNHRCDSYPMYAILDARGVKDASFTPNIAHFYSKGDVKPLFSYSVNDDSSSDLWTFQLREFDSPQGSIPLQQYPTLQQVRYDFINHTVMGNCTTLISPGSSATNSTSCTSGTFNPYDWLSFNLTSSVPLNNSISRLPPTTAHLGIIDKEWAFSNDAPSLILQTTPDPQQLPVLRTAVTKRSDCTQLKVCLAGVDGREGGVVGAEVLVPLGLILIRQSDYATFCTTPKRRSTTTTWGHQY</sequence>